<feature type="domain" description="Proteasome adapter and scaffold protein ECM29 HEAT-repeat" evidence="3">
    <location>
        <begin position="201"/>
        <end position="286"/>
    </location>
</feature>
<keyword evidence="5" id="KW-1185">Reference proteome</keyword>
<protein>
    <recommendedName>
        <fullName evidence="3">Proteasome adapter and scaffold protein ECM29 HEAT-repeat domain-containing protein</fullName>
    </recommendedName>
</protein>
<reference evidence="4" key="1">
    <citation type="submission" date="2020-11" db="EMBL/GenBank/DDBJ databases">
        <title>Chlorella ohadii genome sequencing and assembly.</title>
        <authorList>
            <person name="Murik O."/>
            <person name="Treves H."/>
            <person name="Kedem I."/>
            <person name="Shotland Y."/>
            <person name="Kaplan A."/>
        </authorList>
    </citation>
    <scope>NUCLEOTIDE SEQUENCE</scope>
    <source>
        <strain evidence="4">1</strain>
    </source>
</reference>
<dbReference type="Gene3D" id="1.25.10.10">
    <property type="entry name" value="Leucine-rich Repeat Variant"/>
    <property type="match status" value="1"/>
</dbReference>
<dbReference type="AlphaFoldDB" id="A0AAD5DQV4"/>
<feature type="compositionally biased region" description="Low complexity" evidence="2">
    <location>
        <begin position="596"/>
        <end position="616"/>
    </location>
</feature>
<feature type="compositionally biased region" description="Gly residues" evidence="2">
    <location>
        <begin position="540"/>
        <end position="555"/>
    </location>
</feature>
<dbReference type="InterPro" id="IPR011989">
    <property type="entry name" value="ARM-like"/>
</dbReference>
<evidence type="ECO:0000313" key="5">
    <source>
        <dbReference type="Proteomes" id="UP001205105"/>
    </source>
</evidence>
<sequence length="787" mass="81351">MLRNAFQHPACLQVRDAMAHIWHALLDDPKASVTQHFDAIMKALLADMGGGQWRVREAASLAMGDLLQASTCWLRLLLPCFMITILCPATASLAMGDLLQGRRWEELAPHFEALWAMTLRVIDDIKESVRVAGVTLARTVRGLTLRLADRELTPPAQGRQAIAIALPLLLEKGLPSQVPEVQALALDTTCKLAAAAGPELLRPHMPALVPAMLESLSGLEDSRLNYIEQHAERLGLDAGRLEGARVAASQGGLAGETLDLCARQIDVPTLTELAPKLGALVTRRLGGDVQPLAAQLIRALTEACRADRSAAVRKSYAAAAALLCRHAPAARVNRFVGDALALLAADDASRDDRYVAGLLLRELGREAADVLAAHASEVAPPAFMAQFDDEADVAAVWREVWEESTASSGAGLRLHMAEVVQRVTAGLQSGQWGRKKAAAAALTQICQTSGDSLAPHLPVVLDALLKEVPGRIWEGKEAVLAAAGALASACAASLALPQRRRLVAALLDAAGKKKAAFRKEALVHLEKVLLAFAPSGGSEAAGGSSGGSAGSGGAPTAGAAASPAAEGEDNGDFYGAVAPLLLELAASFAEAAQGAAVMETDQPQQGAAGTAGTQQDGDAEPHPGKAVPAAQVAACLGAAFATAGPETVRQQADGAAASLASLLGATGKPADQLAAMTAGCRLAERAAAVAGQPGQAAVPAAVLSPQQAGTEALLQGALRLAEDGKAAQLREESYRLSGLLLAQLWVALPEEERSSVLARLAAAEGREKLPAVQALAAQLSARLRQLS</sequence>
<feature type="region of interest" description="Disordered" evidence="2">
    <location>
        <begin position="596"/>
        <end position="626"/>
    </location>
</feature>
<evidence type="ECO:0000313" key="4">
    <source>
        <dbReference type="EMBL" id="KAI7840601.1"/>
    </source>
</evidence>
<dbReference type="InterPro" id="IPR016024">
    <property type="entry name" value="ARM-type_fold"/>
</dbReference>
<dbReference type="GO" id="GO:0036503">
    <property type="term" value="P:ERAD pathway"/>
    <property type="evidence" value="ECO:0007669"/>
    <property type="project" value="TreeGrafter"/>
</dbReference>
<proteinExistence type="predicted"/>
<dbReference type="GO" id="GO:0060090">
    <property type="term" value="F:molecular adaptor activity"/>
    <property type="evidence" value="ECO:0007669"/>
    <property type="project" value="TreeGrafter"/>
</dbReference>
<evidence type="ECO:0000256" key="2">
    <source>
        <dbReference type="SAM" id="MobiDB-lite"/>
    </source>
</evidence>
<evidence type="ECO:0000259" key="3">
    <source>
        <dbReference type="Pfam" id="PF24492"/>
    </source>
</evidence>
<dbReference type="GO" id="GO:0005634">
    <property type="term" value="C:nucleus"/>
    <property type="evidence" value="ECO:0007669"/>
    <property type="project" value="TreeGrafter"/>
</dbReference>
<name>A0AAD5DQV4_9CHLO</name>
<dbReference type="InterPro" id="IPR055443">
    <property type="entry name" value="HEAT_ECM29"/>
</dbReference>
<keyword evidence="1" id="KW-0677">Repeat</keyword>
<evidence type="ECO:0000256" key="1">
    <source>
        <dbReference type="ARBA" id="ARBA00022737"/>
    </source>
</evidence>
<dbReference type="Pfam" id="PF24492">
    <property type="entry name" value="HEAT_ECM29"/>
    <property type="match status" value="1"/>
</dbReference>
<accession>A0AAD5DQV4</accession>
<feature type="compositionally biased region" description="Low complexity" evidence="2">
    <location>
        <begin position="556"/>
        <end position="565"/>
    </location>
</feature>
<dbReference type="SUPFAM" id="SSF48371">
    <property type="entry name" value="ARM repeat"/>
    <property type="match status" value="2"/>
</dbReference>
<comment type="caution">
    <text evidence="4">The sequence shown here is derived from an EMBL/GenBank/DDBJ whole genome shotgun (WGS) entry which is preliminary data.</text>
</comment>
<dbReference type="EMBL" id="JADXDR010000078">
    <property type="protein sequence ID" value="KAI7840601.1"/>
    <property type="molecule type" value="Genomic_DNA"/>
</dbReference>
<dbReference type="PANTHER" id="PTHR23346">
    <property type="entry name" value="TRANSLATIONAL ACTIVATOR GCN1-RELATED"/>
    <property type="match status" value="1"/>
</dbReference>
<organism evidence="4 5">
    <name type="scientific">Chlorella ohadii</name>
    <dbReference type="NCBI Taxonomy" id="2649997"/>
    <lineage>
        <taxon>Eukaryota</taxon>
        <taxon>Viridiplantae</taxon>
        <taxon>Chlorophyta</taxon>
        <taxon>core chlorophytes</taxon>
        <taxon>Trebouxiophyceae</taxon>
        <taxon>Chlorellales</taxon>
        <taxon>Chlorellaceae</taxon>
        <taxon>Chlorella clade</taxon>
        <taxon>Chlorella</taxon>
    </lineage>
</organism>
<feature type="region of interest" description="Disordered" evidence="2">
    <location>
        <begin position="540"/>
        <end position="565"/>
    </location>
</feature>
<dbReference type="GO" id="GO:0005737">
    <property type="term" value="C:cytoplasm"/>
    <property type="evidence" value="ECO:0007669"/>
    <property type="project" value="TreeGrafter"/>
</dbReference>
<dbReference type="PANTHER" id="PTHR23346:SF19">
    <property type="entry name" value="PROTEASOME ADAPTER AND SCAFFOLD PROTEIN ECM29"/>
    <property type="match status" value="1"/>
</dbReference>
<gene>
    <name evidence="4" type="ORF">COHA_005751</name>
</gene>
<dbReference type="Proteomes" id="UP001205105">
    <property type="component" value="Unassembled WGS sequence"/>
</dbReference>